<gene>
    <name evidence="5" type="ORF">HRJ53_29145</name>
</gene>
<dbReference type="PROSITE" id="PS00329">
    <property type="entry name" value="HSP70_2"/>
    <property type="match status" value="1"/>
</dbReference>
<feature type="domain" description="Ppx/GppA phosphatase C-terminal" evidence="4">
    <location>
        <begin position="327"/>
        <end position="467"/>
    </location>
</feature>
<dbReference type="Pfam" id="PF02541">
    <property type="entry name" value="Ppx-GppA"/>
    <property type="match status" value="1"/>
</dbReference>
<dbReference type="Gene3D" id="3.30.420.150">
    <property type="entry name" value="Exopolyphosphatase. Domain 2"/>
    <property type="match status" value="1"/>
</dbReference>
<dbReference type="Pfam" id="PF21447">
    <property type="entry name" value="Ppx-GppA_III"/>
    <property type="match status" value="1"/>
</dbReference>
<dbReference type="EMBL" id="JACDQQ010002823">
    <property type="protein sequence ID" value="MBA0089076.1"/>
    <property type="molecule type" value="Genomic_DNA"/>
</dbReference>
<dbReference type="InterPro" id="IPR050273">
    <property type="entry name" value="GppA/Ppx_hydrolase"/>
</dbReference>
<dbReference type="PIRSF" id="PIRSF001267">
    <property type="entry name" value="Pyrophosphatase_GppA_Ppx"/>
    <property type="match status" value="1"/>
</dbReference>
<evidence type="ECO:0000256" key="1">
    <source>
        <dbReference type="ARBA" id="ARBA00007381"/>
    </source>
</evidence>
<dbReference type="PANTHER" id="PTHR30005">
    <property type="entry name" value="EXOPOLYPHOSPHATASE"/>
    <property type="match status" value="1"/>
</dbReference>
<evidence type="ECO:0000313" key="6">
    <source>
        <dbReference type="Proteomes" id="UP000567293"/>
    </source>
</evidence>
<dbReference type="PANTHER" id="PTHR30005:SF0">
    <property type="entry name" value="RETROGRADE REGULATION PROTEIN 2"/>
    <property type="match status" value="1"/>
</dbReference>
<accession>A0A7V8NXB3</accession>
<feature type="domain" description="Ppx/GppA phosphatase N-terminal" evidence="3">
    <location>
        <begin position="27"/>
        <end position="304"/>
    </location>
</feature>
<dbReference type="InterPro" id="IPR043129">
    <property type="entry name" value="ATPase_NBD"/>
</dbReference>
<dbReference type="InterPro" id="IPR018181">
    <property type="entry name" value="Heat_shock_70_CS"/>
</dbReference>
<sequence length="531" mass="59255">MPEPIHIAAIDAGSNAVRLSVARAYSALDIEPLQTERYPLRLGENVFLRQHFNKDVFKKATKAFRYFHEVMDEFGVARYRAVATSATREAENRDAFVRAVKRRSGILLEVISAAEESRLGREAVLAAIGPEAAPRCIVDLGGGSLEISILRDHSVEQSAQLPVGTVRLMTTLDLPGVIGPAQREQVHKYVRALLESKLVPRPNLGEGIAVALGGNAETLADVAPGERVHGLQTIELSLLRERLPDMLERDVHERMKSYGVRRDRADVMGIAGIIFVTLGRYLNLRLFAVPGVGVREGILQEIAHETFSRKEPHRYNGASRQLLVGTRSFARRLEYDQQHAEHVRELSLQLFDQLQPVHRLPEQTRVLLEAGALLHDAGHMVSHRGHHKHGEYLVLNSDIPGLGGRERAIVAGLVRYHNRKSEPAGHHPAYSSLNDADKPILRRLASILRIAESLDHSHRQRIVKIRASFQRGAVGLEVQARGDAGEDLRDAGRSAEWFEKECHVKVYTRRAPGIMNRIRRLFRPSSALSDS</sequence>
<protein>
    <submittedName>
        <fullName evidence="5">Ppx/GppA family phosphatase</fullName>
    </submittedName>
</protein>
<reference evidence="5" key="1">
    <citation type="submission" date="2020-06" db="EMBL/GenBank/DDBJ databases">
        <title>Legume-microbial interactions unlock mineral nutrients during tropical forest succession.</title>
        <authorList>
            <person name="Epihov D.Z."/>
        </authorList>
    </citation>
    <scope>NUCLEOTIDE SEQUENCE [LARGE SCALE GENOMIC DNA]</scope>
    <source>
        <strain evidence="5">Pan2503</strain>
    </source>
</reference>
<dbReference type="SUPFAM" id="SSF53067">
    <property type="entry name" value="Actin-like ATPase domain"/>
    <property type="match status" value="2"/>
</dbReference>
<evidence type="ECO:0000259" key="3">
    <source>
        <dbReference type="Pfam" id="PF02541"/>
    </source>
</evidence>
<dbReference type="Proteomes" id="UP000567293">
    <property type="component" value="Unassembled WGS sequence"/>
</dbReference>
<evidence type="ECO:0000256" key="2">
    <source>
        <dbReference type="ARBA" id="ARBA00022801"/>
    </source>
</evidence>
<dbReference type="InterPro" id="IPR030673">
    <property type="entry name" value="PyroPPase_GppA_Ppx"/>
</dbReference>
<proteinExistence type="inferred from homology"/>
<dbReference type="Gene3D" id="1.10.3210.10">
    <property type="entry name" value="Hypothetical protein af1432"/>
    <property type="match status" value="1"/>
</dbReference>
<dbReference type="SUPFAM" id="SSF109604">
    <property type="entry name" value="HD-domain/PDEase-like"/>
    <property type="match status" value="1"/>
</dbReference>
<evidence type="ECO:0000313" key="5">
    <source>
        <dbReference type="EMBL" id="MBA0089076.1"/>
    </source>
</evidence>
<comment type="caution">
    <text evidence="5">The sequence shown here is derived from an EMBL/GenBank/DDBJ whole genome shotgun (WGS) entry which is preliminary data.</text>
</comment>
<keyword evidence="2" id="KW-0378">Hydrolase</keyword>
<comment type="similarity">
    <text evidence="1">Belongs to the heat shock protein 70 family.</text>
</comment>
<dbReference type="InterPro" id="IPR003695">
    <property type="entry name" value="Ppx_GppA_N"/>
</dbReference>
<name>A0A7V8NXB3_9BACT</name>
<dbReference type="InterPro" id="IPR048950">
    <property type="entry name" value="Ppx_GppA_C"/>
</dbReference>
<organism evidence="5 6">
    <name type="scientific">Candidatus Acidiferrum panamense</name>
    <dbReference type="NCBI Taxonomy" id="2741543"/>
    <lineage>
        <taxon>Bacteria</taxon>
        <taxon>Pseudomonadati</taxon>
        <taxon>Acidobacteriota</taxon>
        <taxon>Terriglobia</taxon>
        <taxon>Candidatus Acidiferrales</taxon>
        <taxon>Candidatus Acidiferrum</taxon>
    </lineage>
</organism>
<dbReference type="CDD" id="cd24006">
    <property type="entry name" value="ASKHA_NBD_PPX_GppA"/>
    <property type="match status" value="1"/>
</dbReference>
<dbReference type="GO" id="GO:0016462">
    <property type="term" value="F:pyrophosphatase activity"/>
    <property type="evidence" value="ECO:0007669"/>
    <property type="project" value="TreeGrafter"/>
</dbReference>
<dbReference type="Gene3D" id="3.30.420.40">
    <property type="match status" value="1"/>
</dbReference>
<dbReference type="AlphaFoldDB" id="A0A7V8NXB3"/>
<evidence type="ECO:0000259" key="4">
    <source>
        <dbReference type="Pfam" id="PF21447"/>
    </source>
</evidence>
<keyword evidence="6" id="KW-1185">Reference proteome</keyword>